<protein>
    <recommendedName>
        <fullName evidence="3">Transposase</fullName>
    </recommendedName>
</protein>
<dbReference type="AlphaFoldDB" id="A0A964FIK4"/>
<comment type="caution">
    <text evidence="1">The sequence shown here is derived from an EMBL/GenBank/DDBJ whole genome shotgun (WGS) entry which is preliminary data.</text>
</comment>
<evidence type="ECO:0000313" key="2">
    <source>
        <dbReference type="Proteomes" id="UP000729733"/>
    </source>
</evidence>
<keyword evidence="2" id="KW-1185">Reference proteome</keyword>
<sequence>MHWDITRIIRTWNYRWSVEIFHEFAKQITGLESSQVRKEEAFYSHFRLSCVAQSLLQRVTCLGQKSERFKFAQEKQTIGQCIYSLNRIVNQSQN</sequence>
<proteinExistence type="predicted"/>
<reference evidence="1" key="1">
    <citation type="journal article" date="2021" name="Antonie Van Leeuwenhoek">
        <title>Draft genome and description of Waterburya agarophytonicola gen. nov. sp. nov. (Pleurocapsales, Cyanobacteria): a seaweed symbiont.</title>
        <authorList>
            <person name="Bonthond G."/>
            <person name="Shalygin S."/>
            <person name="Bayer T."/>
            <person name="Weinberger F."/>
        </authorList>
    </citation>
    <scope>NUCLEOTIDE SEQUENCE</scope>
    <source>
        <strain evidence="1">KI4</strain>
    </source>
</reference>
<name>A0A964FIK4_9CYAN</name>
<dbReference type="SUPFAM" id="SSF53098">
    <property type="entry name" value="Ribonuclease H-like"/>
    <property type="match status" value="1"/>
</dbReference>
<dbReference type="InterPro" id="IPR012337">
    <property type="entry name" value="RNaseH-like_sf"/>
</dbReference>
<evidence type="ECO:0008006" key="3">
    <source>
        <dbReference type="Google" id="ProtNLM"/>
    </source>
</evidence>
<organism evidence="1 2">
    <name type="scientific">Waterburya agarophytonicola KI4</name>
    <dbReference type="NCBI Taxonomy" id="2874699"/>
    <lineage>
        <taxon>Bacteria</taxon>
        <taxon>Bacillati</taxon>
        <taxon>Cyanobacteriota</taxon>
        <taxon>Cyanophyceae</taxon>
        <taxon>Pleurocapsales</taxon>
        <taxon>Hyellaceae</taxon>
        <taxon>Waterburya</taxon>
        <taxon>Waterburya agarophytonicola</taxon>
    </lineage>
</organism>
<dbReference type="Proteomes" id="UP000729733">
    <property type="component" value="Unassembled WGS sequence"/>
</dbReference>
<evidence type="ECO:0000313" key="1">
    <source>
        <dbReference type="EMBL" id="MCC0179937.1"/>
    </source>
</evidence>
<gene>
    <name evidence="1" type="ORF">I4641_23705</name>
</gene>
<dbReference type="EMBL" id="JADWDC010000145">
    <property type="protein sequence ID" value="MCC0179937.1"/>
    <property type="molecule type" value="Genomic_DNA"/>
</dbReference>
<accession>A0A964FIK4</accession>